<protein>
    <submittedName>
        <fullName evidence="1">Uncharacterized protein</fullName>
    </submittedName>
</protein>
<accession>A0A0F9H020</accession>
<name>A0A0F9H020_9ZZZZ</name>
<reference evidence="1" key="1">
    <citation type="journal article" date="2015" name="Nature">
        <title>Complex archaea that bridge the gap between prokaryotes and eukaryotes.</title>
        <authorList>
            <person name="Spang A."/>
            <person name="Saw J.H."/>
            <person name="Jorgensen S.L."/>
            <person name="Zaremba-Niedzwiedzka K."/>
            <person name="Martijn J."/>
            <person name="Lind A.E."/>
            <person name="van Eijk R."/>
            <person name="Schleper C."/>
            <person name="Guy L."/>
            <person name="Ettema T.J."/>
        </authorList>
    </citation>
    <scope>NUCLEOTIDE SEQUENCE</scope>
</reference>
<proteinExistence type="predicted"/>
<dbReference type="AlphaFoldDB" id="A0A0F9H020"/>
<gene>
    <name evidence="1" type="ORF">LCGC14_1764390</name>
</gene>
<comment type="caution">
    <text evidence="1">The sequence shown here is derived from an EMBL/GenBank/DDBJ whole genome shotgun (WGS) entry which is preliminary data.</text>
</comment>
<sequence>MKCRCCNRVAKLFGVYCLKCMATFRMEKKYADNMRAYYRALEYGSGDLWRLL</sequence>
<evidence type="ECO:0000313" key="1">
    <source>
        <dbReference type="EMBL" id="KKM04419.1"/>
    </source>
</evidence>
<dbReference type="EMBL" id="LAZR01016456">
    <property type="protein sequence ID" value="KKM04419.1"/>
    <property type="molecule type" value="Genomic_DNA"/>
</dbReference>
<organism evidence="1">
    <name type="scientific">marine sediment metagenome</name>
    <dbReference type="NCBI Taxonomy" id="412755"/>
    <lineage>
        <taxon>unclassified sequences</taxon>
        <taxon>metagenomes</taxon>
        <taxon>ecological metagenomes</taxon>
    </lineage>
</organism>